<dbReference type="SFLD" id="SFLDG01135">
    <property type="entry name" value="C1.5.6:_HAD__Beta-PGM__Phospha"/>
    <property type="match status" value="1"/>
</dbReference>
<dbReference type="Gene3D" id="1.10.150.240">
    <property type="entry name" value="Putative phosphatase, domain 2"/>
    <property type="match status" value="1"/>
</dbReference>
<name>A0ABT2Z0Z8_9RHOB</name>
<dbReference type="Gene3D" id="3.40.50.1000">
    <property type="entry name" value="HAD superfamily/HAD-like"/>
    <property type="match status" value="1"/>
</dbReference>
<dbReference type="EMBL" id="JAOWLA010000007">
    <property type="protein sequence ID" value="MCV2864818.1"/>
    <property type="molecule type" value="Genomic_DNA"/>
</dbReference>
<gene>
    <name evidence="1" type="ORF">OE647_08730</name>
</gene>
<dbReference type="PANTHER" id="PTHR42896">
    <property type="entry name" value="XYLULOSE-1,5-BISPHOSPHATE (XUBP) PHOSPHATASE"/>
    <property type="match status" value="1"/>
</dbReference>
<evidence type="ECO:0000313" key="1">
    <source>
        <dbReference type="EMBL" id="MCV2864818.1"/>
    </source>
</evidence>
<sequence>MPHEMQALIFDCDGVLVDTERDGHRVAFNRAFAAEGIGTEWSVERYGELLTTGGGKERMRRHFDETGWPAAQDEHDGLIARLHRTKTDLFMDLIEAGALPLRPGVARMVDAAQAAGLKVAVCSTSNERAVETVVRVLLGPDRAERITIFAGDVVPKKKPDPAIYTLAATTLGLTPAACVVVEDSHIGLRAAKAASMNCIVTRSTYTHDEDFTGADRIVDHLDEGVDLGLCQALTQREDIECR</sequence>
<dbReference type="SFLD" id="SFLDG01129">
    <property type="entry name" value="C1.5:_HAD__Beta-PGM__Phosphata"/>
    <property type="match status" value="1"/>
</dbReference>
<dbReference type="SFLD" id="SFLDS00003">
    <property type="entry name" value="Haloacid_Dehalogenase"/>
    <property type="match status" value="1"/>
</dbReference>
<reference evidence="1 2" key="1">
    <citation type="submission" date="2022-10" db="EMBL/GenBank/DDBJ databases">
        <title>Defluviimonas sp. nov., isolated from ocean surface water.</title>
        <authorList>
            <person name="He W."/>
            <person name="Wang L."/>
            <person name="Zhang D.-F."/>
        </authorList>
    </citation>
    <scope>NUCLEOTIDE SEQUENCE [LARGE SCALE GENOMIC DNA]</scope>
    <source>
        <strain evidence="1 2">WL0075</strain>
    </source>
</reference>
<dbReference type="InterPro" id="IPR023214">
    <property type="entry name" value="HAD_sf"/>
</dbReference>
<dbReference type="InterPro" id="IPR044999">
    <property type="entry name" value="CbbY-like"/>
</dbReference>
<dbReference type="InterPro" id="IPR023198">
    <property type="entry name" value="PGP-like_dom2"/>
</dbReference>
<dbReference type="Pfam" id="PF00702">
    <property type="entry name" value="Hydrolase"/>
    <property type="match status" value="1"/>
</dbReference>
<protein>
    <submittedName>
        <fullName evidence="1">HAD family hydrolase</fullName>
    </submittedName>
</protein>
<accession>A0ABT2Z0Z8</accession>
<dbReference type="PRINTS" id="PR00413">
    <property type="entry name" value="HADHALOGNASE"/>
</dbReference>
<dbReference type="InterPro" id="IPR006439">
    <property type="entry name" value="HAD-SF_hydro_IA"/>
</dbReference>
<evidence type="ECO:0000313" key="2">
    <source>
        <dbReference type="Proteomes" id="UP001652503"/>
    </source>
</evidence>
<proteinExistence type="predicted"/>
<comment type="caution">
    <text evidence="1">The sequence shown here is derived from an EMBL/GenBank/DDBJ whole genome shotgun (WGS) entry which is preliminary data.</text>
</comment>
<organism evidence="1 2">
    <name type="scientific">Albidovulum sediminicola</name>
    <dbReference type="NCBI Taxonomy" id="2984331"/>
    <lineage>
        <taxon>Bacteria</taxon>
        <taxon>Pseudomonadati</taxon>
        <taxon>Pseudomonadota</taxon>
        <taxon>Alphaproteobacteria</taxon>
        <taxon>Rhodobacterales</taxon>
        <taxon>Paracoccaceae</taxon>
        <taxon>Albidovulum</taxon>
    </lineage>
</organism>
<keyword evidence="2" id="KW-1185">Reference proteome</keyword>
<dbReference type="InterPro" id="IPR036412">
    <property type="entry name" value="HAD-like_sf"/>
</dbReference>
<keyword evidence="1" id="KW-0378">Hydrolase</keyword>
<dbReference type="PANTHER" id="PTHR42896:SF2">
    <property type="entry name" value="CBBY-LIKE PROTEIN"/>
    <property type="match status" value="1"/>
</dbReference>
<dbReference type="SFLD" id="SFLDF00035">
    <property type="entry name" value="phosphoglycolate_phosphatase"/>
    <property type="match status" value="1"/>
</dbReference>
<dbReference type="RefSeq" id="WP_263721340.1">
    <property type="nucleotide sequence ID" value="NZ_JAOWLA010000007.1"/>
</dbReference>
<dbReference type="NCBIfam" id="TIGR01509">
    <property type="entry name" value="HAD-SF-IA-v3"/>
    <property type="match status" value="1"/>
</dbReference>
<dbReference type="CDD" id="cd07528">
    <property type="entry name" value="HAD_CbbY-like"/>
    <property type="match status" value="1"/>
</dbReference>
<dbReference type="Proteomes" id="UP001652503">
    <property type="component" value="Unassembled WGS sequence"/>
</dbReference>
<dbReference type="GO" id="GO:0016787">
    <property type="term" value="F:hydrolase activity"/>
    <property type="evidence" value="ECO:0007669"/>
    <property type="project" value="UniProtKB-KW"/>
</dbReference>
<dbReference type="SUPFAM" id="SSF56784">
    <property type="entry name" value="HAD-like"/>
    <property type="match status" value="1"/>
</dbReference>